<sequence length="92" mass="10323">MFYEKSDLMTQCHRLGCCSAGYDCLATIPLNDVEHLDYTMKRSYGCVSFGLITTGLVFTVFAIFQKDSQIGKVGKLRNNSHIFNSVIISLVF</sequence>
<dbReference type="WBParaSite" id="Hba_10738">
    <property type="protein sequence ID" value="Hba_10738"/>
    <property type="gene ID" value="Hba_10738"/>
</dbReference>
<keyword evidence="1" id="KW-1133">Transmembrane helix</keyword>
<reference evidence="3" key="1">
    <citation type="submission" date="2016-11" db="UniProtKB">
        <authorList>
            <consortium name="WormBaseParasite"/>
        </authorList>
    </citation>
    <scope>IDENTIFICATION</scope>
</reference>
<dbReference type="Proteomes" id="UP000095283">
    <property type="component" value="Unplaced"/>
</dbReference>
<dbReference type="AlphaFoldDB" id="A0A1I7WZX5"/>
<keyword evidence="2" id="KW-1185">Reference proteome</keyword>
<protein>
    <submittedName>
        <fullName evidence="3">G_PROTEIN_RECEP_F2_4 domain-containing protein</fullName>
    </submittedName>
</protein>
<evidence type="ECO:0000313" key="3">
    <source>
        <dbReference type="WBParaSite" id="Hba_10738"/>
    </source>
</evidence>
<organism evidence="2 3">
    <name type="scientific">Heterorhabditis bacteriophora</name>
    <name type="common">Entomopathogenic nematode worm</name>
    <dbReference type="NCBI Taxonomy" id="37862"/>
    <lineage>
        <taxon>Eukaryota</taxon>
        <taxon>Metazoa</taxon>
        <taxon>Ecdysozoa</taxon>
        <taxon>Nematoda</taxon>
        <taxon>Chromadorea</taxon>
        <taxon>Rhabditida</taxon>
        <taxon>Rhabditina</taxon>
        <taxon>Rhabditomorpha</taxon>
        <taxon>Strongyloidea</taxon>
        <taxon>Heterorhabditidae</taxon>
        <taxon>Heterorhabditis</taxon>
    </lineage>
</organism>
<keyword evidence="1" id="KW-0812">Transmembrane</keyword>
<feature type="transmembrane region" description="Helical" evidence="1">
    <location>
        <begin position="42"/>
        <end position="64"/>
    </location>
</feature>
<accession>A0A1I7WZX5</accession>
<name>A0A1I7WZX5_HETBA</name>
<evidence type="ECO:0000313" key="2">
    <source>
        <dbReference type="Proteomes" id="UP000095283"/>
    </source>
</evidence>
<proteinExistence type="predicted"/>
<keyword evidence="1" id="KW-0472">Membrane</keyword>
<evidence type="ECO:0000256" key="1">
    <source>
        <dbReference type="SAM" id="Phobius"/>
    </source>
</evidence>